<keyword evidence="2" id="KW-1133">Transmembrane helix</keyword>
<evidence type="ECO:0000313" key="3">
    <source>
        <dbReference type="Proteomes" id="UP000050640"/>
    </source>
</evidence>
<feature type="compositionally biased region" description="Basic residues" evidence="1">
    <location>
        <begin position="30"/>
        <end position="44"/>
    </location>
</feature>
<name>A0A0R3RPQ1_9BILA</name>
<feature type="transmembrane region" description="Helical" evidence="2">
    <location>
        <begin position="161"/>
        <end position="180"/>
    </location>
</feature>
<feature type="compositionally biased region" description="Basic residues" evidence="1">
    <location>
        <begin position="1"/>
        <end position="16"/>
    </location>
</feature>
<dbReference type="Proteomes" id="UP000050640">
    <property type="component" value="Unplaced"/>
</dbReference>
<feature type="region of interest" description="Disordered" evidence="1">
    <location>
        <begin position="1"/>
        <end position="68"/>
    </location>
</feature>
<sequence length="204" mass="23273">MAKSPKHRSSSKKKSPSKSPRSKDSSLTRGRSRKTSRSRSRSRSTHSASRSRSGSRGRASPKKKSVSPVVRKFDISSVKKFDDSTVKKSDDSAVRVRRIVPSYRSSRNGSGYKAFPFSDKEARRRTLTMRLLQPMNMSNLKVKGVKLKQRLSAHCKQFSRFYTILLVLGLIALGIFYTGYTVDQMAKYARQHIDYVSAYIQRRR</sequence>
<accession>A0A0R3RPQ1</accession>
<dbReference type="WBParaSite" id="EEL_0000358001-mRNA-1">
    <property type="protein sequence ID" value="EEL_0000358001-mRNA-1"/>
    <property type="gene ID" value="EEL_0000358001"/>
</dbReference>
<proteinExistence type="predicted"/>
<evidence type="ECO:0000256" key="2">
    <source>
        <dbReference type="SAM" id="Phobius"/>
    </source>
</evidence>
<keyword evidence="2" id="KW-0812">Transmembrane</keyword>
<keyword evidence="3" id="KW-1185">Reference proteome</keyword>
<reference evidence="4" key="1">
    <citation type="submission" date="2017-02" db="UniProtKB">
        <authorList>
            <consortium name="WormBaseParasite"/>
        </authorList>
    </citation>
    <scope>IDENTIFICATION</scope>
</reference>
<organism evidence="3 4">
    <name type="scientific">Elaeophora elaphi</name>
    <dbReference type="NCBI Taxonomy" id="1147741"/>
    <lineage>
        <taxon>Eukaryota</taxon>
        <taxon>Metazoa</taxon>
        <taxon>Ecdysozoa</taxon>
        <taxon>Nematoda</taxon>
        <taxon>Chromadorea</taxon>
        <taxon>Rhabditida</taxon>
        <taxon>Spirurina</taxon>
        <taxon>Spiruromorpha</taxon>
        <taxon>Filarioidea</taxon>
        <taxon>Onchocercidae</taxon>
        <taxon>Elaeophora</taxon>
    </lineage>
</organism>
<dbReference type="AlphaFoldDB" id="A0A0R3RPQ1"/>
<protein>
    <submittedName>
        <fullName evidence="4">Penicillin-binding protein</fullName>
    </submittedName>
</protein>
<evidence type="ECO:0000256" key="1">
    <source>
        <dbReference type="SAM" id="MobiDB-lite"/>
    </source>
</evidence>
<feature type="compositionally biased region" description="Basic residues" evidence="1">
    <location>
        <begin position="53"/>
        <end position="65"/>
    </location>
</feature>
<keyword evidence="2" id="KW-0472">Membrane</keyword>
<evidence type="ECO:0000313" key="4">
    <source>
        <dbReference type="WBParaSite" id="EEL_0000358001-mRNA-1"/>
    </source>
</evidence>